<gene>
    <name evidence="1" type="ORF">LEMA_P057830.1</name>
</gene>
<evidence type="ECO:0000313" key="2">
    <source>
        <dbReference type="Proteomes" id="UP000002668"/>
    </source>
</evidence>
<keyword evidence="2" id="KW-1185">Reference proteome</keyword>
<evidence type="ECO:0000313" key="1">
    <source>
        <dbReference type="EMBL" id="CBX90749.1"/>
    </source>
</evidence>
<accession>E4ZI88</accession>
<organism evidence="2">
    <name type="scientific">Leptosphaeria maculans (strain JN3 / isolate v23.1.3 / race Av1-4-5-6-7-8)</name>
    <name type="common">Blackleg fungus</name>
    <name type="synonym">Phoma lingam</name>
    <dbReference type="NCBI Taxonomy" id="985895"/>
    <lineage>
        <taxon>Eukaryota</taxon>
        <taxon>Fungi</taxon>
        <taxon>Dikarya</taxon>
        <taxon>Ascomycota</taxon>
        <taxon>Pezizomycotina</taxon>
        <taxon>Dothideomycetes</taxon>
        <taxon>Pleosporomycetidae</taxon>
        <taxon>Pleosporales</taxon>
        <taxon>Pleosporineae</taxon>
        <taxon>Leptosphaeriaceae</taxon>
        <taxon>Plenodomus</taxon>
        <taxon>Plenodomus lingam/Leptosphaeria maculans species complex</taxon>
    </lineage>
</organism>
<dbReference type="EMBL" id="FP929065">
    <property type="protein sequence ID" value="CBX90749.1"/>
    <property type="molecule type" value="Genomic_DNA"/>
</dbReference>
<dbReference type="VEuPathDB" id="FungiDB:LEMA_P057830.1"/>
<protein>
    <submittedName>
        <fullName evidence="1">Predicted protein</fullName>
    </submittedName>
</protein>
<dbReference type="Proteomes" id="UP000002668">
    <property type="component" value="Genome"/>
</dbReference>
<dbReference type="AlphaFoldDB" id="E4ZI88"/>
<dbReference type="HOGENOM" id="CLU_1061983_0_0_1"/>
<sequence>MPARVRSYDGRLQRGRDREGARFAQVISQPRGSRWKWVGERCTTFPACASLALPRWDQGRLSADSPPSCPLSELSRHGDEQIELRAHMQGRWSRLKHQALRHAFIQTMNPGVTLRKRARLACIVGDEDGNGGRNEGEWPLSGLLLRHREWMKPRLFLPARCVFVLGHARNEMRLPRKFKSTSVCSVQAGTLHTLLSIVSRSVKHGQCKGHQRPVLTRFPISAETQGRWRARRADWQSILELREHHQGVSGFGIESATSGLPH</sequence>
<dbReference type="InParanoid" id="E4ZI88"/>
<proteinExistence type="predicted"/>
<reference evidence="2" key="1">
    <citation type="journal article" date="2011" name="Nat. Commun.">
        <title>Effector diversification within compartments of the Leptosphaeria maculans genome affected by Repeat-Induced Point mutations.</title>
        <authorList>
            <person name="Rouxel T."/>
            <person name="Grandaubert J."/>
            <person name="Hane J.K."/>
            <person name="Hoede C."/>
            <person name="van de Wouw A.P."/>
            <person name="Couloux A."/>
            <person name="Dominguez V."/>
            <person name="Anthouard V."/>
            <person name="Bally P."/>
            <person name="Bourras S."/>
            <person name="Cozijnsen A.J."/>
            <person name="Ciuffetti L.M."/>
            <person name="Degrave A."/>
            <person name="Dilmaghani A."/>
            <person name="Duret L."/>
            <person name="Fudal I."/>
            <person name="Goodwin S.B."/>
            <person name="Gout L."/>
            <person name="Glaser N."/>
            <person name="Linglin J."/>
            <person name="Kema G.H.J."/>
            <person name="Lapalu N."/>
            <person name="Lawrence C.B."/>
            <person name="May K."/>
            <person name="Meyer M."/>
            <person name="Ollivier B."/>
            <person name="Poulain J."/>
            <person name="Schoch C.L."/>
            <person name="Simon A."/>
            <person name="Spatafora J.W."/>
            <person name="Stachowiak A."/>
            <person name="Turgeon B.G."/>
            <person name="Tyler B.M."/>
            <person name="Vincent D."/>
            <person name="Weissenbach J."/>
            <person name="Amselem J."/>
            <person name="Quesneville H."/>
            <person name="Oliver R.P."/>
            <person name="Wincker P."/>
            <person name="Balesdent M.-H."/>
            <person name="Howlett B.J."/>
        </authorList>
    </citation>
    <scope>NUCLEOTIDE SEQUENCE [LARGE SCALE GENOMIC DNA]</scope>
    <source>
        <strain evidence="2">JN3 / isolate v23.1.3 / race Av1-4-5-6-7-8</strain>
    </source>
</reference>
<name>E4ZI88_LEPMJ</name>